<dbReference type="GO" id="GO:0009253">
    <property type="term" value="P:peptidoglycan catabolic process"/>
    <property type="evidence" value="ECO:0007669"/>
    <property type="project" value="InterPro"/>
</dbReference>
<reference evidence="3" key="1">
    <citation type="submission" date="2018-06" db="EMBL/GenBank/DDBJ databases">
        <authorList>
            <person name="Zhirakovskaya E."/>
        </authorList>
    </citation>
    <scope>NUCLEOTIDE SEQUENCE</scope>
</reference>
<dbReference type="EMBL" id="UOGA01000253">
    <property type="protein sequence ID" value="VAX23787.1"/>
    <property type="molecule type" value="Genomic_DNA"/>
</dbReference>
<gene>
    <name evidence="3" type="ORF">MNBD_NITROSPINAE04-1735</name>
</gene>
<accession>A0A3B1D4X6</accession>
<dbReference type="GO" id="GO:0030288">
    <property type="term" value="C:outer membrane-bounded periplasmic space"/>
    <property type="evidence" value="ECO:0007669"/>
    <property type="project" value="TreeGrafter"/>
</dbReference>
<dbReference type="Pfam" id="PF01520">
    <property type="entry name" value="Amidase_3"/>
    <property type="match status" value="1"/>
</dbReference>
<organism evidence="3">
    <name type="scientific">hydrothermal vent metagenome</name>
    <dbReference type="NCBI Taxonomy" id="652676"/>
    <lineage>
        <taxon>unclassified sequences</taxon>
        <taxon>metagenomes</taxon>
        <taxon>ecological metagenomes</taxon>
    </lineage>
</organism>
<keyword evidence="1" id="KW-0378">Hydrolase</keyword>
<name>A0A3B1D4X6_9ZZZZ</name>
<feature type="domain" description="MurNAc-LAA" evidence="2">
    <location>
        <begin position="104"/>
        <end position="238"/>
    </location>
</feature>
<dbReference type="AlphaFoldDB" id="A0A3B1D4X6"/>
<dbReference type="SUPFAM" id="SSF53187">
    <property type="entry name" value="Zn-dependent exopeptidases"/>
    <property type="match status" value="1"/>
</dbReference>
<dbReference type="InterPro" id="IPR002508">
    <property type="entry name" value="MurNAc-LAA_cat"/>
</dbReference>
<dbReference type="PANTHER" id="PTHR30404:SF0">
    <property type="entry name" value="N-ACETYLMURAMOYL-L-ALANINE AMIDASE AMIC"/>
    <property type="match status" value="1"/>
</dbReference>
<dbReference type="SMART" id="SM00646">
    <property type="entry name" value="Ami_3"/>
    <property type="match status" value="1"/>
</dbReference>
<proteinExistence type="predicted"/>
<evidence type="ECO:0000313" key="3">
    <source>
        <dbReference type="EMBL" id="VAX23787.1"/>
    </source>
</evidence>
<protein>
    <recommendedName>
        <fullName evidence="2">MurNAc-LAA domain-containing protein</fullName>
    </recommendedName>
</protein>
<dbReference type="CDD" id="cd02696">
    <property type="entry name" value="MurNAc-LAA"/>
    <property type="match status" value="1"/>
</dbReference>
<dbReference type="Gene3D" id="3.40.630.40">
    <property type="entry name" value="Zn-dependent exopeptidases"/>
    <property type="match status" value="1"/>
</dbReference>
<dbReference type="PANTHER" id="PTHR30404">
    <property type="entry name" value="N-ACETYLMURAMOYL-L-ALANINE AMIDASE"/>
    <property type="match status" value="1"/>
</dbReference>
<dbReference type="InterPro" id="IPR050695">
    <property type="entry name" value="N-acetylmuramoyl_amidase_3"/>
</dbReference>
<evidence type="ECO:0000259" key="2">
    <source>
        <dbReference type="SMART" id="SM00646"/>
    </source>
</evidence>
<evidence type="ECO:0000256" key="1">
    <source>
        <dbReference type="ARBA" id="ARBA00022801"/>
    </source>
</evidence>
<dbReference type="GO" id="GO:0008745">
    <property type="term" value="F:N-acetylmuramoyl-L-alanine amidase activity"/>
    <property type="evidence" value="ECO:0007669"/>
    <property type="project" value="InterPro"/>
</dbReference>
<sequence>MLYRHIRSAAVFLPFLLFSLAYGQDDSLLLLTDDLEDAAPAIKVIVDPGHGGHDLGAISPKHILEKNIILKLSKLVQQRLSSNESLDAILTRPEDIYITVLERIKFANSSRGDLFIGLHADGGMGPRAHPVKIFICEYGQNEQSKKTDGKTDNAWSSLNYPFKEENLALAEAVKKELEKIGAGREIEIESSDKLMLGGLSMPAVLIEPVDLSNPADEIRLENEVYITKISDAIATAVEVYLQDAGKL</sequence>